<dbReference type="PANTHER" id="PTHR30349">
    <property type="entry name" value="PHAGE INTEGRASE-RELATED"/>
    <property type="match status" value="1"/>
</dbReference>
<evidence type="ECO:0000256" key="2">
    <source>
        <dbReference type="ARBA" id="ARBA00023172"/>
    </source>
</evidence>
<reference evidence="5" key="4">
    <citation type="submission" date="2023-01" db="EMBL/GenBank/DDBJ databases">
        <title>Draft genome sequence of Aliivibrio sifiae strain NBRC 105001.</title>
        <authorList>
            <person name="Sun Q."/>
            <person name="Mori K."/>
        </authorList>
    </citation>
    <scope>NUCLEOTIDE SEQUENCE</scope>
    <source>
        <strain evidence="5">NBRC 105001</strain>
    </source>
</reference>
<sequence>MSVRNLKDGSKKPWICECYPTGREGKRIRKRFATKGEATAFETFTMKTIDDKPWLGAKEDKRPLSELLTLWFNLHGKHLRSGVTTYRRLMMVCEELNDPIALRLTPTDFVHYRANRKTRGRGTGRSGGELSPASHNFDQLSLQGVFNHLIEIKEWDYPNPMLGIKKIKTGESELTFLSKAQIDDLLLFVSKSPIGDQLSSIIKICLSTGARIMEAVSLQGSQLSEYKITYINTKGKRNRTIPISKELYDELYQPTSGRVFTCGYGVVHKWLTLALPDLPKGQSTHVLRHTFASHFMMNGGNILVLQKILGHQDIKQTMAYSHFAPDHLNDAVSLNPLNATKYDIKYGDKVAAAVNNH</sequence>
<dbReference type="GO" id="GO:0006310">
    <property type="term" value="P:DNA recombination"/>
    <property type="evidence" value="ECO:0007669"/>
    <property type="project" value="UniProtKB-KW"/>
</dbReference>
<accession>A0A2S7XHD7</accession>
<comment type="caution">
    <text evidence="6">The sequence shown here is derived from an EMBL/GenBank/DDBJ whole genome shotgun (WGS) entry which is preliminary data.</text>
</comment>
<dbReference type="InterPro" id="IPR013762">
    <property type="entry name" value="Integrase-like_cat_sf"/>
</dbReference>
<organism evidence="6 7">
    <name type="scientific">Aliivibrio sifiae</name>
    <dbReference type="NCBI Taxonomy" id="566293"/>
    <lineage>
        <taxon>Bacteria</taxon>
        <taxon>Pseudomonadati</taxon>
        <taxon>Pseudomonadota</taxon>
        <taxon>Gammaproteobacteria</taxon>
        <taxon>Vibrionales</taxon>
        <taxon>Vibrionaceae</taxon>
        <taxon>Aliivibrio</taxon>
    </lineage>
</organism>
<dbReference type="Pfam" id="PF00589">
    <property type="entry name" value="Phage_integrase"/>
    <property type="match status" value="1"/>
</dbReference>
<dbReference type="AlphaFoldDB" id="A0A2S7XHD7"/>
<dbReference type="Proteomes" id="UP001156660">
    <property type="component" value="Unassembled WGS sequence"/>
</dbReference>
<evidence type="ECO:0000313" key="5">
    <source>
        <dbReference type="EMBL" id="GLR75960.1"/>
    </source>
</evidence>
<evidence type="ECO:0000256" key="1">
    <source>
        <dbReference type="ARBA" id="ARBA00022908"/>
    </source>
</evidence>
<keyword evidence="8" id="KW-1185">Reference proteome</keyword>
<dbReference type="OrthoDB" id="9795573at2"/>
<reference evidence="6 7" key="2">
    <citation type="submission" date="2016-12" db="EMBL/GenBank/DDBJ databases">
        <title>Diversity of luminous bacteria.</title>
        <authorList>
            <person name="Yoshizawa S."/>
            <person name="Kogure K."/>
        </authorList>
    </citation>
    <scope>NUCLEOTIDE SEQUENCE [LARGE SCALE GENOMIC DNA]</scope>
    <source>
        <strain evidence="6 7">NBRC 105001</strain>
    </source>
</reference>
<dbReference type="InterPro" id="IPR011010">
    <property type="entry name" value="DNA_brk_join_enz"/>
</dbReference>
<dbReference type="CDD" id="cd00796">
    <property type="entry name" value="INT_Rci_Hp1_C"/>
    <property type="match status" value="1"/>
</dbReference>
<proteinExistence type="predicted"/>
<dbReference type="InterPro" id="IPR050090">
    <property type="entry name" value="Tyrosine_recombinase_XerCD"/>
</dbReference>
<evidence type="ECO:0000259" key="4">
    <source>
        <dbReference type="PROSITE" id="PS51898"/>
    </source>
</evidence>
<reference evidence="5" key="1">
    <citation type="journal article" date="2014" name="Int. J. Syst. Evol. Microbiol.">
        <title>Complete genome of a new Firmicutes species belonging to the dominant human colonic microbiota ('Ruminococcus bicirculans') reveals two chromosomes and a selective capacity to utilize plant glucans.</title>
        <authorList>
            <consortium name="NISC Comparative Sequencing Program"/>
            <person name="Wegmann U."/>
            <person name="Louis P."/>
            <person name="Goesmann A."/>
            <person name="Henrissat B."/>
            <person name="Duncan S.H."/>
            <person name="Flint H.J."/>
        </authorList>
    </citation>
    <scope>NUCLEOTIDE SEQUENCE</scope>
    <source>
        <strain evidence="5">NBRC 105001</strain>
    </source>
</reference>
<dbReference type="EMBL" id="MSCP01000001">
    <property type="protein sequence ID" value="PQJ93124.1"/>
    <property type="molecule type" value="Genomic_DNA"/>
</dbReference>
<dbReference type="Pfam" id="PF24624">
    <property type="entry name" value="Int_N"/>
    <property type="match status" value="1"/>
</dbReference>
<keyword evidence="2" id="KW-0233">DNA recombination</keyword>
<dbReference type="InterPro" id="IPR002104">
    <property type="entry name" value="Integrase_catalytic"/>
</dbReference>
<dbReference type="Proteomes" id="UP000239273">
    <property type="component" value="Unassembled WGS sequence"/>
</dbReference>
<dbReference type="Gene3D" id="1.10.443.10">
    <property type="entry name" value="Intergrase catalytic core"/>
    <property type="match status" value="1"/>
</dbReference>
<dbReference type="SUPFAM" id="SSF56349">
    <property type="entry name" value="DNA breaking-rejoining enzymes"/>
    <property type="match status" value="1"/>
</dbReference>
<dbReference type="GO" id="GO:0003677">
    <property type="term" value="F:DNA binding"/>
    <property type="evidence" value="ECO:0007669"/>
    <property type="project" value="InterPro"/>
</dbReference>
<feature type="region of interest" description="Disordered" evidence="3">
    <location>
        <begin position="115"/>
        <end position="134"/>
    </location>
</feature>
<evidence type="ECO:0000313" key="8">
    <source>
        <dbReference type="Proteomes" id="UP001156660"/>
    </source>
</evidence>
<dbReference type="InterPro" id="IPR057084">
    <property type="entry name" value="Int_N"/>
</dbReference>
<evidence type="ECO:0000313" key="6">
    <source>
        <dbReference type="EMBL" id="PQJ93124.1"/>
    </source>
</evidence>
<dbReference type="RefSeq" id="WP_105062920.1">
    <property type="nucleotide sequence ID" value="NZ_BSOU01000007.1"/>
</dbReference>
<dbReference type="EMBL" id="BSOU01000007">
    <property type="protein sequence ID" value="GLR75960.1"/>
    <property type="molecule type" value="Genomic_DNA"/>
</dbReference>
<dbReference type="GO" id="GO:0015074">
    <property type="term" value="P:DNA integration"/>
    <property type="evidence" value="ECO:0007669"/>
    <property type="project" value="UniProtKB-KW"/>
</dbReference>
<protein>
    <submittedName>
        <fullName evidence="6">Integrase</fullName>
    </submittedName>
    <submittedName>
        <fullName evidence="5">Recombinase</fullName>
    </submittedName>
</protein>
<evidence type="ECO:0000313" key="7">
    <source>
        <dbReference type="Proteomes" id="UP000239273"/>
    </source>
</evidence>
<evidence type="ECO:0000256" key="3">
    <source>
        <dbReference type="SAM" id="MobiDB-lite"/>
    </source>
</evidence>
<dbReference type="PANTHER" id="PTHR30349:SF93">
    <property type="entry name" value="FELS-2 PROPHAGE PROTEIN"/>
    <property type="match status" value="1"/>
</dbReference>
<gene>
    <name evidence="6" type="ORF">BTO23_03245</name>
    <name evidence="5" type="ORF">GCM10007855_28340</name>
</gene>
<keyword evidence="1" id="KW-0229">DNA integration</keyword>
<reference evidence="8" key="3">
    <citation type="journal article" date="2019" name="Int. J. Syst. Evol. Microbiol.">
        <title>The Global Catalogue of Microorganisms (GCM) 10K type strain sequencing project: providing services to taxonomists for standard genome sequencing and annotation.</title>
        <authorList>
            <consortium name="The Broad Institute Genomics Platform"/>
            <consortium name="The Broad Institute Genome Sequencing Center for Infectious Disease"/>
            <person name="Wu L."/>
            <person name="Ma J."/>
        </authorList>
    </citation>
    <scope>NUCLEOTIDE SEQUENCE [LARGE SCALE GENOMIC DNA]</scope>
    <source>
        <strain evidence="8">NBRC 105001</strain>
    </source>
</reference>
<name>A0A2S7XHD7_9GAMM</name>
<feature type="domain" description="Tyr recombinase" evidence="4">
    <location>
        <begin position="172"/>
        <end position="333"/>
    </location>
</feature>
<dbReference type="PROSITE" id="PS51898">
    <property type="entry name" value="TYR_RECOMBINASE"/>
    <property type="match status" value="1"/>
</dbReference>